<evidence type="ECO:0000313" key="1">
    <source>
        <dbReference type="EMBL" id="KKL28029.1"/>
    </source>
</evidence>
<sequence>PPSALRDALLDAKADVEHVSDGWRIFDAYADRYESVGDYIEPLAIEELVVDPVTGNSCRYDLIAHVNDDAKHLGIMPGTYVIEFKSAGRLDIGTTDGWHLDGEVIGQLMLWKKAKLRRKYGKLQGVIVDIVTKAKVPKFHREIVAPPNNQLNAQENDLVMWESLQQLFRATKRWPRSLQACYGKYGPCEYVEHCREHPR</sequence>
<name>A0A0F9C1J1_9ZZZZ</name>
<proteinExistence type="predicted"/>
<gene>
    <name evidence="1" type="ORF">LCGC14_2379210</name>
</gene>
<dbReference type="AlphaFoldDB" id="A0A0F9C1J1"/>
<protein>
    <recommendedName>
        <fullName evidence="2">PD-(D/E)XK endonuclease-like domain-containing protein</fullName>
    </recommendedName>
</protein>
<reference evidence="1" key="1">
    <citation type="journal article" date="2015" name="Nature">
        <title>Complex archaea that bridge the gap between prokaryotes and eukaryotes.</title>
        <authorList>
            <person name="Spang A."/>
            <person name="Saw J.H."/>
            <person name="Jorgensen S.L."/>
            <person name="Zaremba-Niedzwiedzka K."/>
            <person name="Martijn J."/>
            <person name="Lind A.E."/>
            <person name="van Eijk R."/>
            <person name="Schleper C."/>
            <person name="Guy L."/>
            <person name="Ettema T.J."/>
        </authorList>
    </citation>
    <scope>NUCLEOTIDE SEQUENCE</scope>
</reference>
<accession>A0A0F9C1J1</accession>
<comment type="caution">
    <text evidence="1">The sequence shown here is derived from an EMBL/GenBank/DDBJ whole genome shotgun (WGS) entry which is preliminary data.</text>
</comment>
<feature type="non-terminal residue" evidence="1">
    <location>
        <position position="1"/>
    </location>
</feature>
<dbReference type="EMBL" id="LAZR01035242">
    <property type="protein sequence ID" value="KKL28029.1"/>
    <property type="molecule type" value="Genomic_DNA"/>
</dbReference>
<evidence type="ECO:0008006" key="2">
    <source>
        <dbReference type="Google" id="ProtNLM"/>
    </source>
</evidence>
<organism evidence="1">
    <name type="scientific">marine sediment metagenome</name>
    <dbReference type="NCBI Taxonomy" id="412755"/>
    <lineage>
        <taxon>unclassified sequences</taxon>
        <taxon>metagenomes</taxon>
        <taxon>ecological metagenomes</taxon>
    </lineage>
</organism>